<protein>
    <submittedName>
        <fullName evidence="2">Uncharacterized protein</fullName>
    </submittedName>
</protein>
<feature type="transmembrane region" description="Helical" evidence="1">
    <location>
        <begin position="59"/>
        <end position="78"/>
    </location>
</feature>
<keyword evidence="1" id="KW-1133">Transmembrane helix</keyword>
<dbReference type="RefSeq" id="WP_053936507.1">
    <property type="nucleotide sequence ID" value="NZ_LAQT01000002.1"/>
</dbReference>
<dbReference type="EMBL" id="LAQT01000002">
    <property type="protein sequence ID" value="KPC54730.1"/>
    <property type="molecule type" value="Genomic_DNA"/>
</dbReference>
<dbReference type="AlphaFoldDB" id="A0A0N0GQK5"/>
<sequence>MNALHGLIAAHGLACFFGGAFLCNAIPHMVAGVMGEPFQTPFAKPSGVGLSSATVNVTWGFANLVIAYVLLACVSEFSLNAGGDVIAAGLGIFAMALFAARTFGRLHGGDLKPARGTAQPEQERA</sequence>
<comment type="caution">
    <text evidence="2">The sequence shown here is derived from an EMBL/GenBank/DDBJ whole genome shotgun (WGS) entry which is preliminary data.</text>
</comment>
<keyword evidence="1" id="KW-0472">Membrane</keyword>
<dbReference type="PATRIC" id="fig|857265.3.peg.846"/>
<evidence type="ECO:0000256" key="1">
    <source>
        <dbReference type="SAM" id="Phobius"/>
    </source>
</evidence>
<proteinExistence type="predicted"/>
<dbReference type="STRING" id="857265.WG78_04130"/>
<evidence type="ECO:0000313" key="2">
    <source>
        <dbReference type="EMBL" id="KPC54730.1"/>
    </source>
</evidence>
<gene>
    <name evidence="2" type="ORF">WG78_04130</name>
</gene>
<name>A0A0N0GQK5_9NEIS</name>
<feature type="transmembrane region" description="Helical" evidence="1">
    <location>
        <begin position="85"/>
        <end position="103"/>
    </location>
</feature>
<dbReference type="Proteomes" id="UP000037939">
    <property type="component" value="Unassembled WGS sequence"/>
</dbReference>
<evidence type="ECO:0000313" key="3">
    <source>
        <dbReference type="Proteomes" id="UP000037939"/>
    </source>
</evidence>
<accession>A0A0N0GQK5</accession>
<keyword evidence="3" id="KW-1185">Reference proteome</keyword>
<keyword evidence="1" id="KW-0812">Transmembrane</keyword>
<organism evidence="2 3">
    <name type="scientific">Amantichitinum ursilacus</name>
    <dbReference type="NCBI Taxonomy" id="857265"/>
    <lineage>
        <taxon>Bacteria</taxon>
        <taxon>Pseudomonadati</taxon>
        <taxon>Pseudomonadota</taxon>
        <taxon>Betaproteobacteria</taxon>
        <taxon>Neisseriales</taxon>
        <taxon>Chitinibacteraceae</taxon>
        <taxon>Amantichitinum</taxon>
    </lineage>
</organism>
<reference evidence="2 3" key="1">
    <citation type="submission" date="2015-07" db="EMBL/GenBank/DDBJ databases">
        <title>Draft genome sequence of the Amantichitinum ursilacus IGB-41, a new chitin-degrading bacterium.</title>
        <authorList>
            <person name="Kirstahler P."/>
            <person name="Guenther M."/>
            <person name="Grumaz C."/>
            <person name="Rupp S."/>
            <person name="Zibek S."/>
            <person name="Sohn K."/>
        </authorList>
    </citation>
    <scope>NUCLEOTIDE SEQUENCE [LARGE SCALE GENOMIC DNA]</scope>
    <source>
        <strain evidence="2 3">IGB-41</strain>
    </source>
</reference>